<evidence type="ECO:0000313" key="2">
    <source>
        <dbReference type="Proteomes" id="UP000619293"/>
    </source>
</evidence>
<dbReference type="InterPro" id="IPR049749">
    <property type="entry name" value="SCO2521-like"/>
</dbReference>
<protein>
    <submittedName>
        <fullName evidence="1">Uncharacterized protein</fullName>
    </submittedName>
</protein>
<keyword evidence="2" id="KW-1185">Reference proteome</keyword>
<accession>A0A8J3JXH4</accession>
<evidence type="ECO:0000313" key="1">
    <source>
        <dbReference type="EMBL" id="GIF88612.1"/>
    </source>
</evidence>
<gene>
    <name evidence="1" type="ORF">Cch02nite_20560</name>
</gene>
<dbReference type="EMBL" id="BONG01000009">
    <property type="protein sequence ID" value="GIF88612.1"/>
    <property type="molecule type" value="Genomic_DNA"/>
</dbReference>
<dbReference type="RefSeq" id="WP_191840773.1">
    <property type="nucleotide sequence ID" value="NZ_BAAALB010000043.1"/>
</dbReference>
<proteinExistence type="predicted"/>
<reference evidence="1 2" key="1">
    <citation type="submission" date="2021-01" db="EMBL/GenBank/DDBJ databases">
        <title>Whole genome shotgun sequence of Catellatospora chokoriensis NBRC 107358.</title>
        <authorList>
            <person name="Komaki H."/>
            <person name="Tamura T."/>
        </authorList>
    </citation>
    <scope>NUCLEOTIDE SEQUENCE [LARGE SCALE GENOMIC DNA]</scope>
    <source>
        <strain evidence="1 2">NBRC 107358</strain>
    </source>
</reference>
<dbReference type="AlphaFoldDB" id="A0A8J3JXH4"/>
<sequence length="319" mass="34253">MATTSEATTVVIGEVHTALLQHSTAVTTATGVELLALTVGEQVRRSDRPIGYAVSPPQLTGVDCDLPAVSGAGRHSGVTRVRAVGTITSSAVLTGGHVLQGSAYATVEHSPGHRRRPWSHYLSRPGVLELLGKSSHLDIAGGHLHSGGPQTDLLDLGAIGSRVIDQVQASPRIDRAAPFRSARTGLRWAVADGEAVEFRVVDGTTRTARLPRINTDARAAAALCEDIALHDWLLTTLLSLVGRTPAGTAGRRQVIERLTPALDYLLHLWMPAARVDVAWEPIWQGLEQRPGMTRQWQTNVDRVRDQLALAVIEASHRRA</sequence>
<organism evidence="1 2">
    <name type="scientific">Catellatospora chokoriensis</name>
    <dbReference type="NCBI Taxonomy" id="310353"/>
    <lineage>
        <taxon>Bacteria</taxon>
        <taxon>Bacillati</taxon>
        <taxon>Actinomycetota</taxon>
        <taxon>Actinomycetes</taxon>
        <taxon>Micromonosporales</taxon>
        <taxon>Micromonosporaceae</taxon>
        <taxon>Catellatospora</taxon>
    </lineage>
</organism>
<dbReference type="Proteomes" id="UP000619293">
    <property type="component" value="Unassembled WGS sequence"/>
</dbReference>
<name>A0A8J3JXH4_9ACTN</name>
<comment type="caution">
    <text evidence="1">The sequence shown here is derived from an EMBL/GenBank/DDBJ whole genome shotgun (WGS) entry which is preliminary data.</text>
</comment>
<dbReference type="NCBIfam" id="NF040565">
    <property type="entry name" value="SCO2521_fam"/>
    <property type="match status" value="1"/>
</dbReference>